<accession>A0A2C5ZHX2</accession>
<protein>
    <submittedName>
        <fullName evidence="1">Uncharacterized protein</fullName>
    </submittedName>
</protein>
<comment type="caution">
    <text evidence="1">The sequence shown here is derived from an EMBL/GenBank/DDBJ whole genome shotgun (WGS) entry which is preliminary data.</text>
</comment>
<name>A0A2C5ZHX2_9HYPO</name>
<reference evidence="1 2" key="1">
    <citation type="submission" date="2017-06" db="EMBL/GenBank/DDBJ databases">
        <title>Ant-infecting Ophiocordyceps genomes reveal a high diversity of potential behavioral manipulation genes and a possible major role for enterotoxins.</title>
        <authorList>
            <person name="De Bekker C."/>
            <person name="Evans H.C."/>
            <person name="Brachmann A."/>
            <person name="Hughes D.P."/>
        </authorList>
    </citation>
    <scope>NUCLEOTIDE SEQUENCE [LARGE SCALE GENOMIC DNA]</scope>
    <source>
        <strain evidence="1 2">Map16</strain>
    </source>
</reference>
<keyword evidence="2" id="KW-1185">Reference proteome</keyword>
<sequence>MWRERGACFRNLRAHQFDLENAFCKAHLDRIFWSVAFDGERTTGRQNEPARQGARGRPLYKKLSGWESRVSLALTRDGRGVEAEVELAEDLCKISRVL</sequence>
<proteinExistence type="predicted"/>
<dbReference type="AlphaFoldDB" id="A0A2C5ZHX2"/>
<gene>
    <name evidence="1" type="ORF">CDD80_630</name>
</gene>
<evidence type="ECO:0000313" key="1">
    <source>
        <dbReference type="EMBL" id="PHH80627.1"/>
    </source>
</evidence>
<dbReference type="Proteomes" id="UP000226431">
    <property type="component" value="Unassembled WGS sequence"/>
</dbReference>
<evidence type="ECO:0000313" key="2">
    <source>
        <dbReference type="Proteomes" id="UP000226431"/>
    </source>
</evidence>
<dbReference type="EMBL" id="NJES01000012">
    <property type="protein sequence ID" value="PHH80627.1"/>
    <property type="molecule type" value="Genomic_DNA"/>
</dbReference>
<organism evidence="1 2">
    <name type="scientific">Ophiocordyceps camponoti-rufipedis</name>
    <dbReference type="NCBI Taxonomy" id="2004952"/>
    <lineage>
        <taxon>Eukaryota</taxon>
        <taxon>Fungi</taxon>
        <taxon>Dikarya</taxon>
        <taxon>Ascomycota</taxon>
        <taxon>Pezizomycotina</taxon>
        <taxon>Sordariomycetes</taxon>
        <taxon>Hypocreomycetidae</taxon>
        <taxon>Hypocreales</taxon>
        <taxon>Ophiocordycipitaceae</taxon>
        <taxon>Ophiocordyceps</taxon>
    </lineage>
</organism>